<dbReference type="STRING" id="1392247.A0A3N4KAH0"/>
<evidence type="ECO:0000256" key="1">
    <source>
        <dbReference type="ARBA" id="ARBA00022737"/>
    </source>
</evidence>
<gene>
    <name evidence="4" type="ORF">P167DRAFT_497608</name>
</gene>
<keyword evidence="2 3" id="KW-0040">ANK repeat</keyword>
<dbReference type="Gene3D" id="1.25.40.20">
    <property type="entry name" value="Ankyrin repeat-containing domain"/>
    <property type="match status" value="2"/>
</dbReference>
<dbReference type="SMART" id="SM00248">
    <property type="entry name" value="ANK"/>
    <property type="match status" value="3"/>
</dbReference>
<reference evidence="4 5" key="1">
    <citation type="journal article" date="2018" name="Nat. Ecol. Evol.">
        <title>Pezizomycetes genomes reveal the molecular basis of ectomycorrhizal truffle lifestyle.</title>
        <authorList>
            <person name="Murat C."/>
            <person name="Payen T."/>
            <person name="Noel B."/>
            <person name="Kuo A."/>
            <person name="Morin E."/>
            <person name="Chen J."/>
            <person name="Kohler A."/>
            <person name="Krizsan K."/>
            <person name="Balestrini R."/>
            <person name="Da Silva C."/>
            <person name="Montanini B."/>
            <person name="Hainaut M."/>
            <person name="Levati E."/>
            <person name="Barry K.W."/>
            <person name="Belfiori B."/>
            <person name="Cichocki N."/>
            <person name="Clum A."/>
            <person name="Dockter R.B."/>
            <person name="Fauchery L."/>
            <person name="Guy J."/>
            <person name="Iotti M."/>
            <person name="Le Tacon F."/>
            <person name="Lindquist E.A."/>
            <person name="Lipzen A."/>
            <person name="Malagnac F."/>
            <person name="Mello A."/>
            <person name="Molinier V."/>
            <person name="Miyauchi S."/>
            <person name="Poulain J."/>
            <person name="Riccioni C."/>
            <person name="Rubini A."/>
            <person name="Sitrit Y."/>
            <person name="Splivallo R."/>
            <person name="Traeger S."/>
            <person name="Wang M."/>
            <person name="Zifcakova L."/>
            <person name="Wipf D."/>
            <person name="Zambonelli A."/>
            <person name="Paolocci F."/>
            <person name="Nowrousian M."/>
            <person name="Ottonello S."/>
            <person name="Baldrian P."/>
            <person name="Spatafora J.W."/>
            <person name="Henrissat B."/>
            <person name="Nagy L.G."/>
            <person name="Aury J.M."/>
            <person name="Wincker P."/>
            <person name="Grigoriev I.V."/>
            <person name="Bonfante P."/>
            <person name="Martin F.M."/>
        </authorList>
    </citation>
    <scope>NUCLEOTIDE SEQUENCE [LARGE SCALE GENOMIC DNA]</scope>
    <source>
        <strain evidence="4 5">CCBAS932</strain>
    </source>
</reference>
<dbReference type="PROSITE" id="PS50297">
    <property type="entry name" value="ANK_REP_REGION"/>
    <property type="match status" value="3"/>
</dbReference>
<organism evidence="4 5">
    <name type="scientific">Morchella conica CCBAS932</name>
    <dbReference type="NCBI Taxonomy" id="1392247"/>
    <lineage>
        <taxon>Eukaryota</taxon>
        <taxon>Fungi</taxon>
        <taxon>Dikarya</taxon>
        <taxon>Ascomycota</taxon>
        <taxon>Pezizomycotina</taxon>
        <taxon>Pezizomycetes</taxon>
        <taxon>Pezizales</taxon>
        <taxon>Morchellaceae</taxon>
        <taxon>Morchella</taxon>
    </lineage>
</organism>
<protein>
    <submittedName>
        <fullName evidence="4">Ankyrin</fullName>
    </submittedName>
</protein>
<dbReference type="Pfam" id="PF13606">
    <property type="entry name" value="Ank_3"/>
    <property type="match status" value="1"/>
</dbReference>
<dbReference type="Pfam" id="PF12796">
    <property type="entry name" value="Ank_2"/>
    <property type="match status" value="1"/>
</dbReference>
<evidence type="ECO:0000313" key="5">
    <source>
        <dbReference type="Proteomes" id="UP000277580"/>
    </source>
</evidence>
<dbReference type="InterPro" id="IPR036770">
    <property type="entry name" value="Ankyrin_rpt-contain_sf"/>
</dbReference>
<dbReference type="Proteomes" id="UP000277580">
    <property type="component" value="Unassembled WGS sequence"/>
</dbReference>
<feature type="non-terminal residue" evidence="4">
    <location>
        <position position="216"/>
    </location>
</feature>
<feature type="repeat" description="ANK" evidence="3">
    <location>
        <begin position="190"/>
        <end position="216"/>
    </location>
</feature>
<dbReference type="AlphaFoldDB" id="A0A3N4KAH0"/>
<proteinExistence type="predicted"/>
<dbReference type="PROSITE" id="PS50088">
    <property type="entry name" value="ANK_REPEAT"/>
    <property type="match status" value="4"/>
</dbReference>
<dbReference type="PANTHER" id="PTHR24198:SF165">
    <property type="entry name" value="ANKYRIN REPEAT-CONTAINING PROTEIN-RELATED"/>
    <property type="match status" value="1"/>
</dbReference>
<evidence type="ECO:0000256" key="2">
    <source>
        <dbReference type="ARBA" id="ARBA00023043"/>
    </source>
</evidence>
<dbReference type="OrthoDB" id="341259at2759"/>
<sequence>MISFAGILQRLPAHLLSRSPFGKVRLRGPNHCRLSTIPGAWERITYQYRQWPGRDAEQLGIILIQTSVLADIKQIGDLLAEGASTATKDRNGETALHIACKQRNVNIIKALIAGGAALEIESNDGWTALHFAVSGGPVEVLKCFLDLDINTSPQAKNGQTPLHLAIEGGNLELLHVMLEMKPHLDLGDKTGLTPLHLASELQDPDPALLLLVTGAN</sequence>
<keyword evidence="1" id="KW-0677">Repeat</keyword>
<accession>A0A3N4KAH0</accession>
<dbReference type="PANTHER" id="PTHR24198">
    <property type="entry name" value="ANKYRIN REPEAT AND PROTEIN KINASE DOMAIN-CONTAINING PROTEIN"/>
    <property type="match status" value="1"/>
</dbReference>
<feature type="repeat" description="ANK" evidence="3">
    <location>
        <begin position="124"/>
        <end position="156"/>
    </location>
</feature>
<dbReference type="EMBL" id="ML119332">
    <property type="protein sequence ID" value="RPB06468.1"/>
    <property type="molecule type" value="Genomic_DNA"/>
</dbReference>
<keyword evidence="5" id="KW-1185">Reference proteome</keyword>
<dbReference type="InterPro" id="IPR002110">
    <property type="entry name" value="Ankyrin_rpt"/>
</dbReference>
<feature type="repeat" description="ANK" evidence="3">
    <location>
        <begin position="157"/>
        <end position="189"/>
    </location>
</feature>
<dbReference type="SUPFAM" id="SSF48403">
    <property type="entry name" value="Ankyrin repeat"/>
    <property type="match status" value="1"/>
</dbReference>
<evidence type="ECO:0000256" key="3">
    <source>
        <dbReference type="PROSITE-ProRule" id="PRU00023"/>
    </source>
</evidence>
<evidence type="ECO:0000313" key="4">
    <source>
        <dbReference type="EMBL" id="RPB06468.1"/>
    </source>
</evidence>
<dbReference type="InParanoid" id="A0A3N4KAH0"/>
<feature type="repeat" description="ANK" evidence="3">
    <location>
        <begin position="91"/>
        <end position="123"/>
    </location>
</feature>
<name>A0A3N4KAH0_9PEZI</name>